<protein>
    <recommendedName>
        <fullName evidence="4">Chitin-binding type-3 domain-containing protein</fullName>
    </recommendedName>
</protein>
<dbReference type="Proteomes" id="UP001500620">
    <property type="component" value="Unassembled WGS sequence"/>
</dbReference>
<name>A0ABP8DEQ7_9ACTN</name>
<evidence type="ECO:0008006" key="4">
    <source>
        <dbReference type="Google" id="ProtNLM"/>
    </source>
</evidence>
<proteinExistence type="predicted"/>
<accession>A0ABP8DEQ7</accession>
<gene>
    <name evidence="2" type="ORF">GCM10022255_057780</name>
</gene>
<evidence type="ECO:0000313" key="2">
    <source>
        <dbReference type="EMBL" id="GAA4254156.1"/>
    </source>
</evidence>
<keyword evidence="3" id="KW-1185">Reference proteome</keyword>
<organism evidence="2 3">
    <name type="scientific">Dactylosporangium darangshiense</name>
    <dbReference type="NCBI Taxonomy" id="579108"/>
    <lineage>
        <taxon>Bacteria</taxon>
        <taxon>Bacillati</taxon>
        <taxon>Actinomycetota</taxon>
        <taxon>Actinomycetes</taxon>
        <taxon>Micromonosporales</taxon>
        <taxon>Micromonosporaceae</taxon>
        <taxon>Dactylosporangium</taxon>
    </lineage>
</organism>
<sequence>MGRPYGVSTPCSTHEADQPPGSTWTFMRRRQCVQYRGGSNCRATAQESWEPLSSGSPQRSQ</sequence>
<evidence type="ECO:0000256" key="1">
    <source>
        <dbReference type="SAM" id="MobiDB-lite"/>
    </source>
</evidence>
<reference evidence="3" key="1">
    <citation type="journal article" date="2019" name="Int. J. Syst. Evol. Microbiol.">
        <title>The Global Catalogue of Microorganisms (GCM) 10K type strain sequencing project: providing services to taxonomists for standard genome sequencing and annotation.</title>
        <authorList>
            <consortium name="The Broad Institute Genomics Platform"/>
            <consortium name="The Broad Institute Genome Sequencing Center for Infectious Disease"/>
            <person name="Wu L."/>
            <person name="Ma J."/>
        </authorList>
    </citation>
    <scope>NUCLEOTIDE SEQUENCE [LARGE SCALE GENOMIC DNA]</scope>
    <source>
        <strain evidence="3">JCM 17441</strain>
    </source>
</reference>
<evidence type="ECO:0000313" key="3">
    <source>
        <dbReference type="Proteomes" id="UP001500620"/>
    </source>
</evidence>
<feature type="region of interest" description="Disordered" evidence="1">
    <location>
        <begin position="1"/>
        <end position="22"/>
    </location>
</feature>
<comment type="caution">
    <text evidence="2">The sequence shown here is derived from an EMBL/GenBank/DDBJ whole genome shotgun (WGS) entry which is preliminary data.</text>
</comment>
<dbReference type="EMBL" id="BAABAT010000017">
    <property type="protein sequence ID" value="GAA4254156.1"/>
    <property type="molecule type" value="Genomic_DNA"/>
</dbReference>